<feature type="transmembrane region" description="Helical" evidence="7">
    <location>
        <begin position="59"/>
        <end position="81"/>
    </location>
</feature>
<keyword evidence="4 7" id="KW-1133">Transmembrane helix</keyword>
<keyword evidence="6" id="KW-1015">Disulfide bond</keyword>
<evidence type="ECO:0000256" key="3">
    <source>
        <dbReference type="ARBA" id="ARBA00022692"/>
    </source>
</evidence>
<dbReference type="PANTHER" id="PTHR19282">
    <property type="entry name" value="TETRASPANIN"/>
    <property type="match status" value="1"/>
</dbReference>
<dbReference type="OrthoDB" id="438211at2759"/>
<dbReference type="InParanoid" id="A0A6J2Y358"/>
<dbReference type="FunCoup" id="A0A6J2Y358">
    <property type="interactions" value="45"/>
</dbReference>
<keyword evidence="3 7" id="KW-0812">Transmembrane</keyword>
<evidence type="ECO:0000313" key="9">
    <source>
        <dbReference type="RefSeq" id="XP_030757435.1"/>
    </source>
</evidence>
<dbReference type="SUPFAM" id="SSF48652">
    <property type="entry name" value="Tetraspanin"/>
    <property type="match status" value="1"/>
</dbReference>
<dbReference type="Pfam" id="PF00335">
    <property type="entry name" value="Tetraspanin"/>
    <property type="match status" value="1"/>
</dbReference>
<feature type="transmembrane region" description="Helical" evidence="7">
    <location>
        <begin position="88"/>
        <end position="112"/>
    </location>
</feature>
<dbReference type="InterPro" id="IPR000301">
    <property type="entry name" value="Tetraspanin_animals"/>
</dbReference>
<dbReference type="RefSeq" id="XP_030757435.1">
    <property type="nucleotide sequence ID" value="XM_030901575.1"/>
</dbReference>
<feature type="disulfide bond" evidence="6">
    <location>
        <begin position="150"/>
        <end position="179"/>
    </location>
</feature>
<dbReference type="InterPro" id="IPR018503">
    <property type="entry name" value="Tetraspanin_CS"/>
</dbReference>
<evidence type="ECO:0000256" key="6">
    <source>
        <dbReference type="PIRSR" id="PIRSR002419-1"/>
    </source>
</evidence>
<dbReference type="PRINTS" id="PR00259">
    <property type="entry name" value="TMFOUR"/>
</dbReference>
<evidence type="ECO:0000256" key="4">
    <source>
        <dbReference type="ARBA" id="ARBA00022989"/>
    </source>
</evidence>
<evidence type="ECO:0000256" key="7">
    <source>
        <dbReference type="RuleBase" id="RU361218"/>
    </source>
</evidence>
<feature type="transmembrane region" description="Helical" evidence="7">
    <location>
        <begin position="207"/>
        <end position="232"/>
    </location>
</feature>
<accession>A0A6J2Y358</accession>
<dbReference type="CDD" id="cd03127">
    <property type="entry name" value="tetraspanin_LEL"/>
    <property type="match status" value="1"/>
</dbReference>
<dbReference type="PIRSF" id="PIRSF002419">
    <property type="entry name" value="Tetraspanin"/>
    <property type="match status" value="1"/>
</dbReference>
<evidence type="ECO:0000256" key="5">
    <source>
        <dbReference type="ARBA" id="ARBA00023136"/>
    </source>
</evidence>
<dbReference type="KEGG" id="soy:115883239"/>
<evidence type="ECO:0000256" key="1">
    <source>
        <dbReference type="ARBA" id="ARBA00004141"/>
    </source>
</evidence>
<dbReference type="Gene3D" id="1.10.1450.10">
    <property type="entry name" value="Tetraspanin"/>
    <property type="match status" value="1"/>
</dbReference>
<dbReference type="PROSITE" id="PS00421">
    <property type="entry name" value="TM4_1"/>
    <property type="match status" value="1"/>
</dbReference>
<name>A0A6J2Y358_SITOR</name>
<evidence type="ECO:0000313" key="8">
    <source>
        <dbReference type="Proteomes" id="UP000504635"/>
    </source>
</evidence>
<keyword evidence="8" id="KW-1185">Reference proteome</keyword>
<dbReference type="GeneID" id="115883239"/>
<dbReference type="InterPro" id="IPR008952">
    <property type="entry name" value="Tetraspanin_EC2_sf"/>
</dbReference>
<proteinExistence type="inferred from homology"/>
<dbReference type="GO" id="GO:0005886">
    <property type="term" value="C:plasma membrane"/>
    <property type="evidence" value="ECO:0007669"/>
    <property type="project" value="TreeGrafter"/>
</dbReference>
<sequence length="236" mass="26205">MGMGSNMDGCGNFMKYSLFIVNLIIFIGGIIVTALGLWILVDKSFASELLGTNLYSGSIYVLVITGLLVIFISLLGCLGSVKEVRCMLVIYFIALFLIFVTMLIGGILGYVFKEKVEKTIRLGMDRSLNDYGRNKAVTQAWDETQSKLMCCGVYEYRDWRDRIPDSCCKTTSSGIPINCQQIEIKNEFTIHTRGCLSVTTEFVKTHAIIIGTSGIVVSCFLVLGMIFSCALFKLIR</sequence>
<reference evidence="9" key="1">
    <citation type="submission" date="2025-08" db="UniProtKB">
        <authorList>
            <consortium name="RefSeq"/>
        </authorList>
    </citation>
    <scope>IDENTIFICATION</scope>
    <source>
        <tissue evidence="9">Gonads</tissue>
    </source>
</reference>
<dbReference type="Proteomes" id="UP000504635">
    <property type="component" value="Unplaced"/>
</dbReference>
<keyword evidence="5 7" id="KW-0472">Membrane</keyword>
<evidence type="ECO:0000256" key="2">
    <source>
        <dbReference type="ARBA" id="ARBA00006840"/>
    </source>
</evidence>
<feature type="disulfide bond" evidence="6">
    <location>
        <begin position="151"/>
        <end position="167"/>
    </location>
</feature>
<comment type="similarity">
    <text evidence="2 7">Belongs to the tetraspanin (TM4SF) family.</text>
</comment>
<feature type="transmembrane region" description="Helical" evidence="7">
    <location>
        <begin position="16"/>
        <end position="39"/>
    </location>
</feature>
<dbReference type="InterPro" id="IPR018499">
    <property type="entry name" value="Tetraspanin/Peripherin"/>
</dbReference>
<protein>
    <recommendedName>
        <fullName evidence="7">Tetraspanin</fullName>
    </recommendedName>
</protein>
<comment type="subcellular location">
    <subcellularLocation>
        <location evidence="1 7">Membrane</location>
        <topology evidence="1 7">Multi-pass membrane protein</topology>
    </subcellularLocation>
</comment>
<organism evidence="8 9">
    <name type="scientific">Sitophilus oryzae</name>
    <name type="common">Rice weevil</name>
    <name type="synonym">Curculio oryzae</name>
    <dbReference type="NCBI Taxonomy" id="7048"/>
    <lineage>
        <taxon>Eukaryota</taxon>
        <taxon>Metazoa</taxon>
        <taxon>Ecdysozoa</taxon>
        <taxon>Arthropoda</taxon>
        <taxon>Hexapoda</taxon>
        <taxon>Insecta</taxon>
        <taxon>Pterygota</taxon>
        <taxon>Neoptera</taxon>
        <taxon>Endopterygota</taxon>
        <taxon>Coleoptera</taxon>
        <taxon>Polyphaga</taxon>
        <taxon>Cucujiformia</taxon>
        <taxon>Curculionidae</taxon>
        <taxon>Dryophthorinae</taxon>
        <taxon>Sitophilus</taxon>
    </lineage>
</organism>
<dbReference type="AlphaFoldDB" id="A0A6J2Y358"/>
<gene>
    <name evidence="9" type="primary">LOC115883239</name>
</gene>
<dbReference type="PANTHER" id="PTHR19282:SF527">
    <property type="entry name" value="TETRASPANIN"/>
    <property type="match status" value="1"/>
</dbReference>